<dbReference type="InterPro" id="IPR024983">
    <property type="entry name" value="CHAT_dom"/>
</dbReference>
<evidence type="ECO:0000313" key="2">
    <source>
        <dbReference type="EMBL" id="KXX81509.1"/>
    </source>
</evidence>
<dbReference type="AlphaFoldDB" id="A0A175WDD2"/>
<name>A0A175WDD2_9PEZI</name>
<dbReference type="Proteomes" id="UP000078237">
    <property type="component" value="Unassembled WGS sequence"/>
</dbReference>
<sequence length="1085" mass="121839">MMRKRVIFLRQSGQYDAALAVLSNLPGTDDWVLCERAFCHFMLHQFEQVTHDYTQLAARESSRGSKEEALTIAAYDLSRVHTDLALQEAVETAQDTYAAWLADKPLESFDDQDLSLLFFCHTILCLGCHFLCESTADAEERIASLPSLLLLDGLRARFLHERQVGHLAMIHLAEAVSNPPDIQISRIGQTIDIISADHPDLQVHLGVLLAKAYFGQGETQQVVQELMQIHAPPYISRNPEAQWWAELYMLRVGRYDGDGLETVERLLQGCRERGARNGMLVAEFLEAEMHLNRGDEERYSERIRDLSLRSHEYQMPPRSILLVNGGEPRASWQPHKPPYSSFEFWLKYLDLIDGDMNSRTRLGLALSCPTRFFERHSKCSMPGLKFTLASSLAESYKECSDTNAALHWTAQLKVFAEEANDQGLKDEARFLMGFLMSGDSIRVAADPDQIQLAGWRAAQRLDLENLYEEARQKNLVEFQLRSAELRLDKELADERMMNKTPRGEVWLGRTLAALEHLSEPERVFRYQQIKYKMAHAKFDYGDYKGAADVLAEVVEMSENRDSNQLLYQALFTKARAHLHEYMVSGSSESWNLCLAALERSLVHSKCRNRIDEIACCHILAAVAWDALGSKSDDDAVLDTALYHISEVRKLWDEEARGMASLTGPGLDSLLSKYSLRGRNESIPYSALGLAIDICFRTGQFEEAWMWAEYAKARVFAGEPRRDGFDPDASMLPVPLAPEDAVEIPNFVDSPVIIHWAFVGDTVYMISCRERTRFRMFKLGITTSAVEQWYQDLVATKEDFRSVDTAEELLSELSELCAPLFDPDVANPDELLIFCPTGVLFKIPLHAIMIEGVAVLERNPIVYTYSSAVLGRCLQPTASPREGSLAGFVFLGNPTGDTPAGGQSVEELAVRLGGRCYSRSEATKGRFCSSLSMSRLVHFHGHVNANHHPQQNAMVFAGGCQLKTREVFDMDCHQHRPAVVLIGCGSGTERLNTGDEPVGFISAFLHAGASMVIATLWPINDKLSGAAFSDMFYEMDAVEGRDGSPIVDLARRLRMAALSIKAQENTAAPYFWAGFVLHGKWWLVLK</sequence>
<feature type="domain" description="CHAT" evidence="1">
    <location>
        <begin position="811"/>
        <end position="1078"/>
    </location>
</feature>
<evidence type="ECO:0000259" key="1">
    <source>
        <dbReference type="Pfam" id="PF12770"/>
    </source>
</evidence>
<gene>
    <name evidence="2" type="ORF">MMYC01_202483</name>
</gene>
<dbReference type="STRING" id="100816.A0A175WDD2"/>
<accession>A0A175WDD2</accession>
<dbReference type="OrthoDB" id="9991317at2759"/>
<evidence type="ECO:0000313" key="3">
    <source>
        <dbReference type="Proteomes" id="UP000078237"/>
    </source>
</evidence>
<organism evidence="2 3">
    <name type="scientific">Madurella mycetomatis</name>
    <dbReference type="NCBI Taxonomy" id="100816"/>
    <lineage>
        <taxon>Eukaryota</taxon>
        <taxon>Fungi</taxon>
        <taxon>Dikarya</taxon>
        <taxon>Ascomycota</taxon>
        <taxon>Pezizomycotina</taxon>
        <taxon>Sordariomycetes</taxon>
        <taxon>Sordariomycetidae</taxon>
        <taxon>Sordariales</taxon>
        <taxon>Sordariales incertae sedis</taxon>
        <taxon>Madurella</taxon>
    </lineage>
</organism>
<dbReference type="Pfam" id="PF12770">
    <property type="entry name" value="CHAT"/>
    <property type="match status" value="1"/>
</dbReference>
<proteinExistence type="predicted"/>
<comment type="caution">
    <text evidence="2">The sequence shown here is derived from an EMBL/GenBank/DDBJ whole genome shotgun (WGS) entry which is preliminary data.</text>
</comment>
<dbReference type="VEuPathDB" id="FungiDB:MMYC01_202483"/>
<keyword evidence="3" id="KW-1185">Reference proteome</keyword>
<protein>
    <submittedName>
        <fullName evidence="2">Separin</fullName>
    </submittedName>
</protein>
<dbReference type="EMBL" id="LCTW02000033">
    <property type="protein sequence ID" value="KXX81509.1"/>
    <property type="molecule type" value="Genomic_DNA"/>
</dbReference>
<reference evidence="2 3" key="1">
    <citation type="journal article" date="2016" name="Genome Announc.">
        <title>Genome Sequence of Madurella mycetomatis mm55, Isolated from a Human Mycetoma Case in Sudan.</title>
        <authorList>
            <person name="Smit S."/>
            <person name="Derks M.F."/>
            <person name="Bervoets S."/>
            <person name="Fahal A."/>
            <person name="van Leeuwen W."/>
            <person name="van Belkum A."/>
            <person name="van de Sande W.W."/>
        </authorList>
    </citation>
    <scope>NUCLEOTIDE SEQUENCE [LARGE SCALE GENOMIC DNA]</scope>
    <source>
        <strain evidence="3">mm55</strain>
    </source>
</reference>